<gene>
    <name evidence="6" type="primary">nusB</name>
    <name evidence="8" type="ORF">FHS48_001475</name>
</gene>
<evidence type="ECO:0000259" key="7">
    <source>
        <dbReference type="Pfam" id="PF01029"/>
    </source>
</evidence>
<dbReference type="Pfam" id="PF01029">
    <property type="entry name" value="NusB"/>
    <property type="match status" value="1"/>
</dbReference>
<dbReference type="AlphaFoldDB" id="A0A7W9ZF24"/>
<protein>
    <recommendedName>
        <fullName evidence="6">Transcription antitermination protein NusB</fullName>
    </recommendedName>
    <alternativeName>
        <fullName evidence="6">Antitermination factor NusB</fullName>
    </alternativeName>
</protein>
<evidence type="ECO:0000313" key="9">
    <source>
        <dbReference type="Proteomes" id="UP000544872"/>
    </source>
</evidence>
<dbReference type="PANTHER" id="PTHR11078">
    <property type="entry name" value="N UTILIZATION SUBSTANCE PROTEIN B-RELATED"/>
    <property type="match status" value="1"/>
</dbReference>
<keyword evidence="3 6" id="KW-0694">RNA-binding</keyword>
<name>A0A7W9ZF24_NOVIT</name>
<dbReference type="GO" id="GO:0031564">
    <property type="term" value="P:transcription antitermination"/>
    <property type="evidence" value="ECO:0007669"/>
    <property type="project" value="UniProtKB-KW"/>
</dbReference>
<keyword evidence="5 6" id="KW-0804">Transcription</keyword>
<proteinExistence type="inferred from homology"/>
<organism evidence="8 9">
    <name type="scientific">Novispirillum itersonii</name>
    <name type="common">Aquaspirillum itersonii</name>
    <dbReference type="NCBI Taxonomy" id="189"/>
    <lineage>
        <taxon>Bacteria</taxon>
        <taxon>Pseudomonadati</taxon>
        <taxon>Pseudomonadota</taxon>
        <taxon>Alphaproteobacteria</taxon>
        <taxon>Rhodospirillales</taxon>
        <taxon>Novispirillaceae</taxon>
        <taxon>Novispirillum</taxon>
    </lineage>
</organism>
<dbReference type="EMBL" id="JACIIX010000004">
    <property type="protein sequence ID" value="MBB6210065.1"/>
    <property type="molecule type" value="Genomic_DNA"/>
</dbReference>
<dbReference type="InterPro" id="IPR006027">
    <property type="entry name" value="NusB_RsmB_TIM44"/>
</dbReference>
<dbReference type="Gene3D" id="1.10.940.10">
    <property type="entry name" value="NusB-like"/>
    <property type="match status" value="1"/>
</dbReference>
<keyword evidence="2 6" id="KW-0889">Transcription antitermination</keyword>
<dbReference type="SUPFAM" id="SSF48013">
    <property type="entry name" value="NusB-like"/>
    <property type="match status" value="1"/>
</dbReference>
<comment type="function">
    <text evidence="6">Involved in transcription antitermination. Required for transcription of ribosomal RNA (rRNA) genes. Binds specifically to the boxA antiterminator sequence of the ribosomal RNA (rrn) operons.</text>
</comment>
<evidence type="ECO:0000256" key="4">
    <source>
        <dbReference type="ARBA" id="ARBA00023015"/>
    </source>
</evidence>
<evidence type="ECO:0000256" key="5">
    <source>
        <dbReference type="ARBA" id="ARBA00023163"/>
    </source>
</evidence>
<dbReference type="GO" id="GO:0006353">
    <property type="term" value="P:DNA-templated transcription termination"/>
    <property type="evidence" value="ECO:0007669"/>
    <property type="project" value="UniProtKB-UniRule"/>
</dbReference>
<comment type="caution">
    <text evidence="8">The sequence shown here is derived from an EMBL/GenBank/DDBJ whole genome shotgun (WGS) entry which is preliminary data.</text>
</comment>
<dbReference type="GO" id="GO:0003723">
    <property type="term" value="F:RNA binding"/>
    <property type="evidence" value="ECO:0007669"/>
    <property type="project" value="UniProtKB-UniRule"/>
</dbReference>
<dbReference type="GO" id="GO:0005829">
    <property type="term" value="C:cytosol"/>
    <property type="evidence" value="ECO:0007669"/>
    <property type="project" value="TreeGrafter"/>
</dbReference>
<dbReference type="InterPro" id="IPR035926">
    <property type="entry name" value="NusB-like_sf"/>
</dbReference>
<evidence type="ECO:0000256" key="2">
    <source>
        <dbReference type="ARBA" id="ARBA00022814"/>
    </source>
</evidence>
<reference evidence="8 9" key="1">
    <citation type="submission" date="2020-08" db="EMBL/GenBank/DDBJ databases">
        <title>Genomic Encyclopedia of Type Strains, Phase IV (KMG-IV): sequencing the most valuable type-strain genomes for metagenomic binning, comparative biology and taxonomic classification.</title>
        <authorList>
            <person name="Goeker M."/>
        </authorList>
    </citation>
    <scope>NUCLEOTIDE SEQUENCE [LARGE SCALE GENOMIC DNA]</scope>
    <source>
        <strain evidence="8 9">DSM 11590</strain>
    </source>
</reference>
<evidence type="ECO:0000256" key="6">
    <source>
        <dbReference type="HAMAP-Rule" id="MF_00073"/>
    </source>
</evidence>
<evidence type="ECO:0000256" key="3">
    <source>
        <dbReference type="ARBA" id="ARBA00022884"/>
    </source>
</evidence>
<dbReference type="RefSeq" id="WP_184262863.1">
    <property type="nucleotide sequence ID" value="NZ_JACIIX010000004.1"/>
</dbReference>
<comment type="similarity">
    <text evidence="1 6">Belongs to the NusB family.</text>
</comment>
<keyword evidence="9" id="KW-1185">Reference proteome</keyword>
<accession>A0A7W9ZF24</accession>
<dbReference type="Proteomes" id="UP000544872">
    <property type="component" value="Unassembled WGS sequence"/>
</dbReference>
<keyword evidence="4 6" id="KW-0805">Transcription regulation</keyword>
<evidence type="ECO:0000313" key="8">
    <source>
        <dbReference type="EMBL" id="MBB6210065.1"/>
    </source>
</evidence>
<feature type="domain" description="NusB/RsmB/TIM44" evidence="7">
    <location>
        <begin position="17"/>
        <end position="160"/>
    </location>
</feature>
<sequence>MTTQKKPSDAALRRGAARLAAVQATYQLSLTDGRLEDALSDLISGAIGGEVIAENPDLETEEVVPLIEMHAELFSVLVRGVDAMKKRLDEVIDASLGTSWDATRLEPLTRSILRCGLYELLERPTMPARGCISEYVDITRSFFEGAEPGMVNAVLDKLARQIRPDEMEAARRPRPADGA</sequence>
<dbReference type="NCBIfam" id="TIGR01951">
    <property type="entry name" value="nusB"/>
    <property type="match status" value="1"/>
</dbReference>
<evidence type="ECO:0000256" key="1">
    <source>
        <dbReference type="ARBA" id="ARBA00005952"/>
    </source>
</evidence>
<dbReference type="InterPro" id="IPR011605">
    <property type="entry name" value="NusB_fam"/>
</dbReference>
<dbReference type="PANTHER" id="PTHR11078:SF3">
    <property type="entry name" value="ANTITERMINATION NUSB DOMAIN-CONTAINING PROTEIN"/>
    <property type="match status" value="1"/>
</dbReference>
<dbReference type="HAMAP" id="MF_00073">
    <property type="entry name" value="NusB"/>
    <property type="match status" value="1"/>
</dbReference>